<dbReference type="InterPro" id="IPR039356">
    <property type="entry name" value="YfbR/HDDC2"/>
</dbReference>
<feature type="domain" description="HD" evidence="4">
    <location>
        <begin position="41"/>
        <end position="203"/>
    </location>
</feature>
<name>A0A0D8BJG8_9ACTN</name>
<proteinExistence type="predicted"/>
<dbReference type="PANTHER" id="PTHR11845">
    <property type="entry name" value="5'-DEOXYNUCLEOTIDASE HDDC2"/>
    <property type="match status" value="1"/>
</dbReference>
<dbReference type="Pfam" id="PF13023">
    <property type="entry name" value="HD_3"/>
    <property type="match status" value="1"/>
</dbReference>
<protein>
    <submittedName>
        <fullName evidence="5">Putative HD superfamily hydrolase</fullName>
    </submittedName>
</protein>
<keyword evidence="2 5" id="KW-0378">Hydrolase</keyword>
<gene>
    <name evidence="5" type="ORF">FF36_01341</name>
</gene>
<evidence type="ECO:0000313" key="6">
    <source>
        <dbReference type="Proteomes" id="UP000032545"/>
    </source>
</evidence>
<evidence type="ECO:0000259" key="4">
    <source>
        <dbReference type="Pfam" id="PF13023"/>
    </source>
</evidence>
<keyword evidence="1" id="KW-0479">Metal-binding</keyword>
<dbReference type="InterPro" id="IPR006674">
    <property type="entry name" value="HD_domain"/>
</dbReference>
<feature type="region of interest" description="Disordered" evidence="3">
    <location>
        <begin position="1"/>
        <end position="25"/>
    </location>
</feature>
<comment type="caution">
    <text evidence="5">The sequence shown here is derived from an EMBL/GenBank/DDBJ whole genome shotgun (WGS) entry which is preliminary data.</text>
</comment>
<keyword evidence="6" id="KW-1185">Reference proteome</keyword>
<dbReference type="AlphaFoldDB" id="A0A0D8BJG8"/>
<evidence type="ECO:0000313" key="5">
    <source>
        <dbReference type="EMBL" id="KJE24266.1"/>
    </source>
</evidence>
<evidence type="ECO:0000256" key="2">
    <source>
        <dbReference type="ARBA" id="ARBA00022801"/>
    </source>
</evidence>
<dbReference type="GO" id="GO:0005737">
    <property type="term" value="C:cytoplasm"/>
    <property type="evidence" value="ECO:0007669"/>
    <property type="project" value="TreeGrafter"/>
</dbReference>
<dbReference type="SUPFAM" id="SSF109604">
    <property type="entry name" value="HD-domain/PDEase-like"/>
    <property type="match status" value="1"/>
</dbReference>
<dbReference type="PANTHER" id="PTHR11845:SF13">
    <property type="entry name" value="5'-DEOXYNUCLEOTIDASE HDDC2"/>
    <property type="match status" value="1"/>
</dbReference>
<sequence length="221" mass="24945">MSMIPSPSRDEPAGPVGRPVEPPPGITDARLARQIAFLLEIDQLKSVLRQSHLIDRSRRENDAEHSWHLAMLAVVLGEYAAAEVDQARVVRMLLIHDLVEVYAGDTFLYDTQAAAGQAERERAAADRLFPQLPGDQADELRALWEEFEARRTPDARFARALDRVQPLLLNFYTGGSTWRPHGVTRADVLNHQKTIEDGSPALWEYVRVMIDEAVRRGYLRA</sequence>
<accession>A0A0D8BJG8</accession>
<evidence type="ECO:0000256" key="3">
    <source>
        <dbReference type="SAM" id="MobiDB-lite"/>
    </source>
</evidence>
<dbReference type="EMBL" id="JYFN01000007">
    <property type="protein sequence ID" value="KJE24266.1"/>
    <property type="molecule type" value="Genomic_DNA"/>
</dbReference>
<dbReference type="Proteomes" id="UP000032545">
    <property type="component" value="Unassembled WGS sequence"/>
</dbReference>
<reference evidence="5 6" key="2">
    <citation type="journal article" date="2016" name="Genome Announc.">
        <title>Permanent Draft Genome Sequences for Two Variants of Frankia sp. Strain CpI1, the First Frankia Strain Isolated from Root Nodules of Comptonia peregrina.</title>
        <authorList>
            <person name="Oshone R."/>
            <person name="Hurst S.G.IV."/>
            <person name="Abebe-Akele F."/>
            <person name="Simpson S."/>
            <person name="Morris K."/>
            <person name="Thomas W.K."/>
            <person name="Tisa L.S."/>
        </authorList>
    </citation>
    <scope>NUCLEOTIDE SEQUENCE [LARGE SCALE GENOMIC DNA]</scope>
    <source>
        <strain evidence="6">CpI1-S</strain>
    </source>
</reference>
<reference evidence="6" key="1">
    <citation type="submission" date="2015-02" db="EMBL/GenBank/DDBJ databases">
        <title>Draft Genome of Frankia sp. CpI1-S.</title>
        <authorList>
            <person name="Oshone R.T."/>
            <person name="Ngom M."/>
            <person name="Ghodhbane-Gtari F."/>
            <person name="Gtari M."/>
            <person name="Morris K."/>
            <person name="Thomas K."/>
            <person name="Sen A."/>
            <person name="Tisa L.S."/>
        </authorList>
    </citation>
    <scope>NUCLEOTIDE SEQUENCE [LARGE SCALE GENOMIC DNA]</scope>
    <source>
        <strain evidence="6">CpI1-S</strain>
    </source>
</reference>
<dbReference type="GO" id="GO:0046872">
    <property type="term" value="F:metal ion binding"/>
    <property type="evidence" value="ECO:0007669"/>
    <property type="project" value="UniProtKB-KW"/>
</dbReference>
<organism evidence="5 6">
    <name type="scientific">Frankia torreyi</name>
    <dbReference type="NCBI Taxonomy" id="1856"/>
    <lineage>
        <taxon>Bacteria</taxon>
        <taxon>Bacillati</taxon>
        <taxon>Actinomycetota</taxon>
        <taxon>Actinomycetes</taxon>
        <taxon>Frankiales</taxon>
        <taxon>Frankiaceae</taxon>
        <taxon>Frankia</taxon>
    </lineage>
</organism>
<evidence type="ECO:0000256" key="1">
    <source>
        <dbReference type="ARBA" id="ARBA00022723"/>
    </source>
</evidence>
<dbReference type="GO" id="GO:0002953">
    <property type="term" value="F:5'-deoxynucleotidase activity"/>
    <property type="evidence" value="ECO:0007669"/>
    <property type="project" value="InterPro"/>
</dbReference>
<dbReference type="PATRIC" id="fig|1502723.3.peg.5574"/>
<dbReference type="Gene3D" id="1.10.3210.10">
    <property type="entry name" value="Hypothetical protein af1432"/>
    <property type="match status" value="1"/>
</dbReference>